<evidence type="ECO:0000313" key="2">
    <source>
        <dbReference type="Proteomes" id="UP000828390"/>
    </source>
</evidence>
<dbReference type="AlphaFoldDB" id="A0A9D3YG91"/>
<dbReference type="EMBL" id="JAIWYP010000015">
    <property type="protein sequence ID" value="KAH3699486.1"/>
    <property type="molecule type" value="Genomic_DNA"/>
</dbReference>
<protein>
    <submittedName>
        <fullName evidence="1">Uncharacterized protein</fullName>
    </submittedName>
</protein>
<name>A0A9D3YG91_DREPO</name>
<sequence length="145" mass="16633">MLRVVGRCSLTALSYPYFQCVMCKKLFFIVEFREKLIGFYKTKITVSISPLFKGRDKPIWNIFVLPILAQVAIEKDGSRKKTGNAVHQYKDIFYNKDKLSRRVFVQGEPGMGKSTFLTKLALDGCESVSMHNPEQKKLHLVTSLH</sequence>
<dbReference type="Proteomes" id="UP000828390">
    <property type="component" value="Unassembled WGS sequence"/>
</dbReference>
<gene>
    <name evidence="1" type="ORF">DPMN_074442</name>
</gene>
<reference evidence="1" key="2">
    <citation type="submission" date="2020-11" db="EMBL/GenBank/DDBJ databases">
        <authorList>
            <person name="McCartney M.A."/>
            <person name="Auch B."/>
            <person name="Kono T."/>
            <person name="Mallez S."/>
            <person name="Becker A."/>
            <person name="Gohl D.M."/>
            <person name="Silverstein K.A.T."/>
            <person name="Koren S."/>
            <person name="Bechman K.B."/>
            <person name="Herman A."/>
            <person name="Abrahante J.E."/>
            <person name="Garbe J."/>
        </authorList>
    </citation>
    <scope>NUCLEOTIDE SEQUENCE</scope>
    <source>
        <strain evidence="1">Duluth1</strain>
        <tissue evidence="1">Whole animal</tissue>
    </source>
</reference>
<evidence type="ECO:0000313" key="1">
    <source>
        <dbReference type="EMBL" id="KAH3699486.1"/>
    </source>
</evidence>
<comment type="caution">
    <text evidence="1">The sequence shown here is derived from an EMBL/GenBank/DDBJ whole genome shotgun (WGS) entry which is preliminary data.</text>
</comment>
<dbReference type="InterPro" id="IPR027417">
    <property type="entry name" value="P-loop_NTPase"/>
</dbReference>
<keyword evidence="2" id="KW-1185">Reference proteome</keyword>
<reference evidence="1" key="1">
    <citation type="journal article" date="2019" name="bioRxiv">
        <title>The Genome of the Zebra Mussel, Dreissena polymorpha: A Resource for Invasive Species Research.</title>
        <authorList>
            <person name="McCartney M.A."/>
            <person name="Auch B."/>
            <person name="Kono T."/>
            <person name="Mallez S."/>
            <person name="Zhang Y."/>
            <person name="Obille A."/>
            <person name="Becker A."/>
            <person name="Abrahante J.E."/>
            <person name="Garbe J."/>
            <person name="Badalamenti J.P."/>
            <person name="Herman A."/>
            <person name="Mangelson H."/>
            <person name="Liachko I."/>
            <person name="Sullivan S."/>
            <person name="Sone E.D."/>
            <person name="Koren S."/>
            <person name="Silverstein K.A.T."/>
            <person name="Beckman K.B."/>
            <person name="Gohl D.M."/>
        </authorList>
    </citation>
    <scope>NUCLEOTIDE SEQUENCE</scope>
    <source>
        <strain evidence="1">Duluth1</strain>
        <tissue evidence="1">Whole animal</tissue>
    </source>
</reference>
<accession>A0A9D3YG91</accession>
<dbReference type="Gene3D" id="3.40.50.300">
    <property type="entry name" value="P-loop containing nucleotide triphosphate hydrolases"/>
    <property type="match status" value="1"/>
</dbReference>
<proteinExistence type="predicted"/>
<organism evidence="1 2">
    <name type="scientific">Dreissena polymorpha</name>
    <name type="common">Zebra mussel</name>
    <name type="synonym">Mytilus polymorpha</name>
    <dbReference type="NCBI Taxonomy" id="45954"/>
    <lineage>
        <taxon>Eukaryota</taxon>
        <taxon>Metazoa</taxon>
        <taxon>Spiralia</taxon>
        <taxon>Lophotrochozoa</taxon>
        <taxon>Mollusca</taxon>
        <taxon>Bivalvia</taxon>
        <taxon>Autobranchia</taxon>
        <taxon>Heteroconchia</taxon>
        <taxon>Euheterodonta</taxon>
        <taxon>Imparidentia</taxon>
        <taxon>Neoheterodontei</taxon>
        <taxon>Myida</taxon>
        <taxon>Dreissenoidea</taxon>
        <taxon>Dreissenidae</taxon>
        <taxon>Dreissena</taxon>
    </lineage>
</organism>